<dbReference type="EMBL" id="MN740918">
    <property type="protein sequence ID" value="QHU17854.1"/>
    <property type="molecule type" value="Genomic_DNA"/>
</dbReference>
<sequence length="137" mass="16007">MAYSIQQTQIEALDCLKKDEMKSRSKERTRARQQTNKAISWTAQLYCNHNDGDLPSTEFCDDSLQLLDETTSWKDVKYYYKHLTNTIDEFKKIQKANEICISKVETALLHTKKNMDKSLRRSQRIANIIAAQQEISE</sequence>
<protein>
    <submittedName>
        <fullName evidence="1">Uncharacterized protein</fullName>
    </submittedName>
</protein>
<proteinExistence type="predicted"/>
<organism evidence="1">
    <name type="scientific">viral metagenome</name>
    <dbReference type="NCBI Taxonomy" id="1070528"/>
    <lineage>
        <taxon>unclassified sequences</taxon>
        <taxon>metagenomes</taxon>
        <taxon>organismal metagenomes</taxon>
    </lineage>
</organism>
<name>A0A6C0KNB1_9ZZZZ</name>
<evidence type="ECO:0000313" key="1">
    <source>
        <dbReference type="EMBL" id="QHU17854.1"/>
    </source>
</evidence>
<dbReference type="AlphaFoldDB" id="A0A6C0KNB1"/>
<accession>A0A6C0KNB1</accession>
<reference evidence="1" key="1">
    <citation type="journal article" date="2020" name="Nature">
        <title>Giant virus diversity and host interactions through global metagenomics.</title>
        <authorList>
            <person name="Schulz F."/>
            <person name="Roux S."/>
            <person name="Paez-Espino D."/>
            <person name="Jungbluth S."/>
            <person name="Walsh D.A."/>
            <person name="Denef V.J."/>
            <person name="McMahon K.D."/>
            <person name="Konstantinidis K.T."/>
            <person name="Eloe-Fadrosh E.A."/>
            <person name="Kyrpides N.C."/>
            <person name="Woyke T."/>
        </authorList>
    </citation>
    <scope>NUCLEOTIDE SEQUENCE</scope>
    <source>
        <strain evidence="1">GVMAG-S-3300012919-55</strain>
    </source>
</reference>